<organism evidence="1 2">
    <name type="scientific">Trifolium subterraneum</name>
    <name type="common">Subterranean clover</name>
    <dbReference type="NCBI Taxonomy" id="3900"/>
    <lineage>
        <taxon>Eukaryota</taxon>
        <taxon>Viridiplantae</taxon>
        <taxon>Streptophyta</taxon>
        <taxon>Embryophyta</taxon>
        <taxon>Tracheophyta</taxon>
        <taxon>Spermatophyta</taxon>
        <taxon>Magnoliopsida</taxon>
        <taxon>eudicotyledons</taxon>
        <taxon>Gunneridae</taxon>
        <taxon>Pentapetalae</taxon>
        <taxon>rosids</taxon>
        <taxon>fabids</taxon>
        <taxon>Fabales</taxon>
        <taxon>Fabaceae</taxon>
        <taxon>Papilionoideae</taxon>
        <taxon>50 kb inversion clade</taxon>
        <taxon>NPAAA clade</taxon>
        <taxon>Hologalegina</taxon>
        <taxon>IRL clade</taxon>
        <taxon>Trifolieae</taxon>
        <taxon>Trifolium</taxon>
    </lineage>
</organism>
<dbReference type="OrthoDB" id="62853at2759"/>
<dbReference type="AlphaFoldDB" id="A0A2Z6PI81"/>
<gene>
    <name evidence="1" type="ORF">TSUD_366210</name>
</gene>
<proteinExistence type="predicted"/>
<keyword evidence="2" id="KW-1185">Reference proteome</keyword>
<protein>
    <submittedName>
        <fullName evidence="1">Uncharacterized protein</fullName>
    </submittedName>
</protein>
<accession>A0A2Z6PI81</accession>
<dbReference type="EMBL" id="DF974644">
    <property type="protein sequence ID" value="GAU49865.1"/>
    <property type="molecule type" value="Genomic_DNA"/>
</dbReference>
<name>A0A2Z6PI81_TRISU</name>
<dbReference type="Proteomes" id="UP000242715">
    <property type="component" value="Unassembled WGS sequence"/>
</dbReference>
<sequence>MAPGFAEKSQQTYSRTFVKAIEELDYEPGGFYSESQIKKARDSFNPIETLDFVKELAFAPLDGDHGSFWSAAVASFSALECVPQSTFQAAS</sequence>
<evidence type="ECO:0000313" key="1">
    <source>
        <dbReference type="EMBL" id="GAU49865.1"/>
    </source>
</evidence>
<reference evidence="2" key="1">
    <citation type="journal article" date="2017" name="Front. Plant Sci.">
        <title>Climate Clever Clovers: New Paradigm to Reduce the Environmental Footprint of Ruminants by Breeding Low Methanogenic Forages Utilizing Haplotype Variation.</title>
        <authorList>
            <person name="Kaur P."/>
            <person name="Appels R."/>
            <person name="Bayer P.E."/>
            <person name="Keeble-Gagnere G."/>
            <person name="Wang J."/>
            <person name="Hirakawa H."/>
            <person name="Shirasawa K."/>
            <person name="Vercoe P."/>
            <person name="Stefanova K."/>
            <person name="Durmic Z."/>
            <person name="Nichols P."/>
            <person name="Revell C."/>
            <person name="Isobe S.N."/>
            <person name="Edwards D."/>
            <person name="Erskine W."/>
        </authorList>
    </citation>
    <scope>NUCLEOTIDE SEQUENCE [LARGE SCALE GENOMIC DNA]</scope>
    <source>
        <strain evidence="2">cv. Daliak</strain>
    </source>
</reference>
<evidence type="ECO:0000313" key="2">
    <source>
        <dbReference type="Proteomes" id="UP000242715"/>
    </source>
</evidence>